<dbReference type="GO" id="GO:0022857">
    <property type="term" value="F:transmembrane transporter activity"/>
    <property type="evidence" value="ECO:0007669"/>
    <property type="project" value="InterPro"/>
</dbReference>
<proteinExistence type="predicted"/>
<feature type="transmembrane region" description="Helical" evidence="6">
    <location>
        <begin position="415"/>
        <end position="441"/>
    </location>
</feature>
<dbReference type="AlphaFoldDB" id="A0A1W5CYC4"/>
<feature type="transmembrane region" description="Helical" evidence="6">
    <location>
        <begin position="461"/>
        <end position="479"/>
    </location>
</feature>
<sequence length="533" mass="58353">MDHGIYPMKTAHHHVSSDHNSNGSAGPKVEVDSFMDRDEREMAVLGKKQQLKRNFGFMSILGFSCTLMVTWEGMFCVFIYGLTDGGPAGLVYGYIFCWLGYFAVVVSLAELVSMAPTAGGQYHWVYLLAPPSSRKFLSYITGWQSIVAWQACLASAAYLGGTIIQGLLVLNYPNYQFERYQGTLLLYAVMALAVLFNTYLAKHLPKVEGAILIIHIVGFFAILITMTYLAPHGSAKDVFATFLKAGGYESQGLAFFVGIITTVFAFLGADGAIHMCEEIKNASTIVPWSLMTSIALNGALGFAMLFAILFCIGDIHNALDSPTGFPFIEIFTQATRSVHGATAMTALVLSLMIFATIAVLAAASRQMWAFARDRGVPGSRFIGRVEPRTKLPLYAIGTTTVITLLLALINIGSTAAFNAVASLLVAGFLASYMIPIGLLLWKRVRGDKIRYGPWRLGKAGVLANGFSMVWCVIAMFFSFWPTEVPVTAQTMNWSCLLYGATMIFSVLFYVFYGRFRYNGPIVETSVVEQMRGA</sequence>
<evidence type="ECO:0000256" key="3">
    <source>
        <dbReference type="ARBA" id="ARBA00022692"/>
    </source>
</evidence>
<dbReference type="InterPro" id="IPR002293">
    <property type="entry name" value="AA/rel_permease1"/>
</dbReference>
<dbReference type="Gene3D" id="1.20.1740.10">
    <property type="entry name" value="Amino acid/polyamine transporter I"/>
    <property type="match status" value="1"/>
</dbReference>
<dbReference type="PIRSF" id="PIRSF006060">
    <property type="entry name" value="AA_transporter"/>
    <property type="match status" value="1"/>
</dbReference>
<feature type="transmembrane region" description="Helical" evidence="6">
    <location>
        <begin position="212"/>
        <end position="231"/>
    </location>
</feature>
<dbReference type="EMBL" id="FWEW01000824">
    <property type="protein sequence ID" value="SLM35831.1"/>
    <property type="molecule type" value="Genomic_DNA"/>
</dbReference>
<accession>A0A1W5CYC4</accession>
<dbReference type="PANTHER" id="PTHR45649">
    <property type="entry name" value="AMINO-ACID PERMEASE BAT1"/>
    <property type="match status" value="1"/>
</dbReference>
<feature type="transmembrane region" description="Helical" evidence="6">
    <location>
        <begin position="180"/>
        <end position="200"/>
    </location>
</feature>
<dbReference type="GO" id="GO:0016020">
    <property type="term" value="C:membrane"/>
    <property type="evidence" value="ECO:0007669"/>
    <property type="project" value="UniProtKB-SubCell"/>
</dbReference>
<keyword evidence="3 6" id="KW-0812">Transmembrane</keyword>
<feature type="transmembrane region" description="Helical" evidence="6">
    <location>
        <begin position="339"/>
        <end position="363"/>
    </location>
</feature>
<feature type="transmembrane region" description="Helical" evidence="6">
    <location>
        <begin position="294"/>
        <end position="319"/>
    </location>
</feature>
<dbReference type="Proteomes" id="UP000192927">
    <property type="component" value="Unassembled WGS sequence"/>
</dbReference>
<comment type="subcellular location">
    <subcellularLocation>
        <location evidence="1">Membrane</location>
        <topology evidence="1">Multi-pass membrane protein</topology>
    </subcellularLocation>
</comment>
<evidence type="ECO:0000256" key="4">
    <source>
        <dbReference type="ARBA" id="ARBA00022989"/>
    </source>
</evidence>
<feature type="transmembrane region" description="Helical" evidence="6">
    <location>
        <begin position="251"/>
        <end position="273"/>
    </location>
</feature>
<organism evidence="7 8">
    <name type="scientific">Lasallia pustulata</name>
    <dbReference type="NCBI Taxonomy" id="136370"/>
    <lineage>
        <taxon>Eukaryota</taxon>
        <taxon>Fungi</taxon>
        <taxon>Dikarya</taxon>
        <taxon>Ascomycota</taxon>
        <taxon>Pezizomycotina</taxon>
        <taxon>Lecanoromycetes</taxon>
        <taxon>OSLEUM clade</taxon>
        <taxon>Umbilicariomycetidae</taxon>
        <taxon>Umbilicariales</taxon>
        <taxon>Umbilicariaceae</taxon>
        <taxon>Lasallia</taxon>
    </lineage>
</organism>
<dbReference type="Pfam" id="PF13520">
    <property type="entry name" value="AA_permease_2"/>
    <property type="match status" value="1"/>
</dbReference>
<keyword evidence="4 6" id="KW-1133">Transmembrane helix</keyword>
<evidence type="ECO:0000313" key="7">
    <source>
        <dbReference type="EMBL" id="SLM35831.1"/>
    </source>
</evidence>
<evidence type="ECO:0000256" key="1">
    <source>
        <dbReference type="ARBA" id="ARBA00004141"/>
    </source>
</evidence>
<feature type="transmembrane region" description="Helical" evidence="6">
    <location>
        <begin position="491"/>
        <end position="512"/>
    </location>
</feature>
<feature type="transmembrane region" description="Helical" evidence="6">
    <location>
        <begin position="55"/>
        <end position="80"/>
    </location>
</feature>
<reference evidence="8" key="1">
    <citation type="submission" date="2017-03" db="EMBL/GenBank/DDBJ databases">
        <authorList>
            <person name="Sharma R."/>
            <person name="Thines M."/>
        </authorList>
    </citation>
    <scope>NUCLEOTIDE SEQUENCE [LARGE SCALE GENOMIC DNA]</scope>
</reference>
<evidence type="ECO:0000256" key="2">
    <source>
        <dbReference type="ARBA" id="ARBA00022448"/>
    </source>
</evidence>
<evidence type="ECO:0000256" key="6">
    <source>
        <dbReference type="SAM" id="Phobius"/>
    </source>
</evidence>
<keyword evidence="8" id="KW-1185">Reference proteome</keyword>
<keyword evidence="5 6" id="KW-0472">Membrane</keyword>
<evidence type="ECO:0000256" key="5">
    <source>
        <dbReference type="ARBA" id="ARBA00023136"/>
    </source>
</evidence>
<keyword evidence="2" id="KW-0813">Transport</keyword>
<feature type="transmembrane region" description="Helical" evidence="6">
    <location>
        <begin position="92"/>
        <end position="115"/>
    </location>
</feature>
<evidence type="ECO:0000313" key="8">
    <source>
        <dbReference type="Proteomes" id="UP000192927"/>
    </source>
</evidence>
<protein>
    <submittedName>
        <fullName evidence="7">Choline transport protein</fullName>
    </submittedName>
</protein>
<dbReference type="PANTHER" id="PTHR45649:SF1">
    <property type="entry name" value="TRANSPORTER, PUTATIVE (EUROFUNG)-RELATED"/>
    <property type="match status" value="1"/>
</dbReference>
<name>A0A1W5CYC4_9LECA</name>
<feature type="transmembrane region" description="Helical" evidence="6">
    <location>
        <begin position="391"/>
        <end position="409"/>
    </location>
</feature>
<feature type="transmembrane region" description="Helical" evidence="6">
    <location>
        <begin position="136"/>
        <end position="160"/>
    </location>
</feature>